<organism evidence="3 4">
    <name type="scientific">Amycolatopsis samaneae</name>
    <dbReference type="NCBI Taxonomy" id="664691"/>
    <lineage>
        <taxon>Bacteria</taxon>
        <taxon>Bacillati</taxon>
        <taxon>Actinomycetota</taxon>
        <taxon>Actinomycetes</taxon>
        <taxon>Pseudonocardiales</taxon>
        <taxon>Pseudonocardiaceae</taxon>
        <taxon>Amycolatopsis</taxon>
    </lineage>
</organism>
<dbReference type="InterPro" id="IPR011008">
    <property type="entry name" value="Dimeric_a/b-barrel"/>
</dbReference>
<dbReference type="Proteomes" id="UP001597419">
    <property type="component" value="Unassembled WGS sequence"/>
</dbReference>
<evidence type="ECO:0000259" key="2">
    <source>
        <dbReference type="Pfam" id="PF07978"/>
    </source>
</evidence>
<accession>A0ABW5GP19</accession>
<evidence type="ECO:0000313" key="3">
    <source>
        <dbReference type="EMBL" id="MFD2462549.1"/>
    </source>
</evidence>
<sequence length="240" mass="26523">MDDFLAFQQVLELRRYTTVPGRRDDLVTLFEREFVEPQEAVGARLFGQFTEPADPGKFVWLRGFRDMDSRRAALEAFYTGPVWARHRETANATMTDSSDVLLLRPAGPGFPAPGEPRPPKGAGTRPSSRLVVTVCHPAQPGFAGFFAETVGPVLAEAGGAPLACFETEPAENTFPRLPVREETVFVWFTRFTDEAAVSAFEAALDALPPWGKEVLPQLNTRLSRTPQRLVLAPAPRSLLR</sequence>
<evidence type="ECO:0000256" key="1">
    <source>
        <dbReference type="SAM" id="MobiDB-lite"/>
    </source>
</evidence>
<dbReference type="Pfam" id="PF07978">
    <property type="entry name" value="NIPSNAP"/>
    <property type="match status" value="1"/>
</dbReference>
<dbReference type="EMBL" id="JBHUKU010000017">
    <property type="protein sequence ID" value="MFD2462549.1"/>
    <property type="molecule type" value="Genomic_DNA"/>
</dbReference>
<evidence type="ECO:0000313" key="4">
    <source>
        <dbReference type="Proteomes" id="UP001597419"/>
    </source>
</evidence>
<feature type="domain" description="NIPSNAP" evidence="2">
    <location>
        <begin position="12"/>
        <end position="106"/>
    </location>
</feature>
<dbReference type="RefSeq" id="WP_345403548.1">
    <property type="nucleotide sequence ID" value="NZ_BAABHG010000015.1"/>
</dbReference>
<keyword evidence="4" id="KW-1185">Reference proteome</keyword>
<dbReference type="InterPro" id="IPR012577">
    <property type="entry name" value="NIPSNAP"/>
</dbReference>
<feature type="region of interest" description="Disordered" evidence="1">
    <location>
        <begin position="106"/>
        <end position="127"/>
    </location>
</feature>
<gene>
    <name evidence="3" type="ORF">ACFSYJ_28335</name>
</gene>
<proteinExistence type="predicted"/>
<dbReference type="SUPFAM" id="SSF54909">
    <property type="entry name" value="Dimeric alpha+beta barrel"/>
    <property type="match status" value="1"/>
</dbReference>
<dbReference type="Gene3D" id="3.30.70.100">
    <property type="match status" value="1"/>
</dbReference>
<name>A0ABW5GP19_9PSEU</name>
<reference evidence="4" key="1">
    <citation type="journal article" date="2019" name="Int. J. Syst. Evol. Microbiol.">
        <title>The Global Catalogue of Microorganisms (GCM) 10K type strain sequencing project: providing services to taxonomists for standard genome sequencing and annotation.</title>
        <authorList>
            <consortium name="The Broad Institute Genomics Platform"/>
            <consortium name="The Broad Institute Genome Sequencing Center for Infectious Disease"/>
            <person name="Wu L."/>
            <person name="Ma J."/>
        </authorList>
    </citation>
    <scope>NUCLEOTIDE SEQUENCE [LARGE SCALE GENOMIC DNA]</scope>
    <source>
        <strain evidence="4">CGMCC 4.7643</strain>
    </source>
</reference>
<protein>
    <submittedName>
        <fullName evidence="3">NIPSNAP family protein</fullName>
    </submittedName>
</protein>
<comment type="caution">
    <text evidence="3">The sequence shown here is derived from an EMBL/GenBank/DDBJ whole genome shotgun (WGS) entry which is preliminary data.</text>
</comment>